<reference evidence="5 6" key="1">
    <citation type="submission" date="2017-06" db="EMBL/GenBank/DDBJ databases">
        <authorList>
            <person name="Kim H.J."/>
            <person name="Triplett B.A."/>
        </authorList>
    </citation>
    <scope>NUCLEOTIDE SEQUENCE [LARGE SCALE GENOMIC DNA]</scope>
    <source>
        <strain evidence="5 6">DSM 18704</strain>
    </source>
</reference>
<dbReference type="RefSeq" id="WP_089409927.1">
    <property type="nucleotide sequence ID" value="NZ_FZOU01000008.1"/>
</dbReference>
<evidence type="ECO:0000313" key="6">
    <source>
        <dbReference type="Proteomes" id="UP000198356"/>
    </source>
</evidence>
<keyword evidence="5" id="KW-0378">Hydrolase</keyword>
<dbReference type="InterPro" id="IPR008969">
    <property type="entry name" value="CarboxyPept-like_regulatory"/>
</dbReference>
<keyword evidence="5" id="KW-0645">Protease</keyword>
<evidence type="ECO:0000256" key="1">
    <source>
        <dbReference type="ARBA" id="ARBA00004442"/>
    </source>
</evidence>
<keyword evidence="6" id="KW-1185">Reference proteome</keyword>
<dbReference type="GO" id="GO:0004180">
    <property type="term" value="F:carboxypeptidase activity"/>
    <property type="evidence" value="ECO:0007669"/>
    <property type="project" value="UniProtKB-KW"/>
</dbReference>
<dbReference type="Pfam" id="PF13620">
    <property type="entry name" value="CarboxypepD_reg"/>
    <property type="match status" value="1"/>
</dbReference>
<sequence length="1318" mass="140938">MKLQSPKFKFSTLSISLLILLFALFAYLPVAYGQSSTGTLEGTVLDPHHLPIYNAVVTAVQTDTKRTLKTRTTRAGVYSFPGLDAGSYSITILAPSFESQTSTGINIDAGSDVTQDFTLHPGSNDVSITVYSSADLVERDNSAVSNSVSKELIESIPLPDHSSLGLVTLIPGVVGDPVYSNGVMSELPGIYTNPATPGASLSMGGSRPGLVSQLIDGFDITQSGYPRAGISFTPFSIKGISAQMAAMQAEFGRTAGGIINQASQAGGAQYHGTFEYRHYDPGFGQAYRTGSNQPSDLHQTLYGGVISGPVGFPKWKKLKDTYFLFTYEPLRGRSVIFSRARVLAPDELNGQFFNPTTGPNGNGPGAGNGDGFISYDNLNTTALVQGNYQSAVNASIKAGTGAQAGQTVPLNPAYYLWNLDANGFPTGNRVGVTPTPIPNIDVSAQVAHNSLAQFLKAHYPTPSNSGKYINFDNALGTYRTDGTNSYAARGVVNHDDRYSIRVDHTFGNNDHIFARYSTVPVSGVRYGYLGPSNPLNNIVTDTITSRNWALNYIHLFGGHIVNETRFSYIRGNRYRVPPPVDLNADNGPQFGLAPATAGIGFPALTFSDGNAVGGGGSFQDGGRSLDEAYGTGNTTTIILGRHQIKFGAEFRALQLNRTDGSNTYGGTYLFSNQDTAASTTGATTTGNSIASFDLGLINSFTTAGVQPFYYRWKYIAGFIEDSWKALPTLTVNYGLRYNLEYPRKEKNNLQGTFLPDVTGHPTMANGQFSSATVSGGVAFSGTNGLGTTIFPVNYKGFEPRFGVAFSPKPWIVLKSGFALIHAPLTGVGNSIDPAFTPSAQVVLQGSTGGANNPCSPSSSTCYPALSYITNPIAPVTRVGAITNQNPQFNWATNALLPYVDQNNNVPYVEIWNAGVQFLLSKATVVEANYIGQRAIHLYAPAMGANLPSQASLLALQQQHFCFSCQVTVDYGQQGPETALQHQSPYLQFYNNPIYRTYNRTASSNYHGLYLTVKRQATKDLTLLGGFTWSKSLDTNSTPTPDGVAIDNFGLTYPQNAYAPGQGDYGVSSFDQPARLTAGYSYNFPIGKGHSLLNRGILNMIFGGFNTSGYFSAQSGLAPDVGEGNNGFFLSQLPLNSSVPVNNCTSQQLGACGATQLYNHLRPNIIPGVPLINPHWSNNKLGLKADAQYGNGFLNINAFQAPGSRDNPAYGNAPAHLANARSPRSINFDASLRKNIQINPRVRMQLWTDILNAANHPNYFTVGGNVFSGSLIPSQIVSATNPANANYPITGPFLDNANFSVPSAFSGTRIITVGGSISF</sequence>
<keyword evidence="5" id="KW-0121">Carboxypeptidase</keyword>
<keyword evidence="2" id="KW-0472">Membrane</keyword>
<organism evidence="5 6">
    <name type="scientific">Granulicella rosea</name>
    <dbReference type="NCBI Taxonomy" id="474952"/>
    <lineage>
        <taxon>Bacteria</taxon>
        <taxon>Pseudomonadati</taxon>
        <taxon>Acidobacteriota</taxon>
        <taxon>Terriglobia</taxon>
        <taxon>Terriglobales</taxon>
        <taxon>Acidobacteriaceae</taxon>
        <taxon>Granulicella</taxon>
    </lineage>
</organism>
<keyword evidence="3" id="KW-0998">Cell outer membrane</keyword>
<dbReference type="SUPFAM" id="SSF49464">
    <property type="entry name" value="Carboxypeptidase regulatory domain-like"/>
    <property type="match status" value="1"/>
</dbReference>
<evidence type="ECO:0000256" key="3">
    <source>
        <dbReference type="ARBA" id="ARBA00023237"/>
    </source>
</evidence>
<dbReference type="EMBL" id="FZOU01000008">
    <property type="protein sequence ID" value="SNT34840.1"/>
    <property type="molecule type" value="Genomic_DNA"/>
</dbReference>
<proteinExistence type="predicted"/>
<dbReference type="SUPFAM" id="SSF56935">
    <property type="entry name" value="Porins"/>
    <property type="match status" value="1"/>
</dbReference>
<dbReference type="Gene3D" id="2.60.40.1120">
    <property type="entry name" value="Carboxypeptidase-like, regulatory domain"/>
    <property type="match status" value="1"/>
</dbReference>
<dbReference type="Pfam" id="PF25183">
    <property type="entry name" value="OMP_b-brl_4"/>
    <property type="match status" value="1"/>
</dbReference>
<evidence type="ECO:0000256" key="2">
    <source>
        <dbReference type="ARBA" id="ARBA00023136"/>
    </source>
</evidence>
<dbReference type="GO" id="GO:0009279">
    <property type="term" value="C:cell outer membrane"/>
    <property type="evidence" value="ECO:0007669"/>
    <property type="project" value="UniProtKB-SubCell"/>
</dbReference>
<name>A0A239LX26_9BACT</name>
<protein>
    <submittedName>
        <fullName evidence="5">Carboxypeptidase regulatory-like domain-containing protein</fullName>
    </submittedName>
</protein>
<evidence type="ECO:0000259" key="4">
    <source>
        <dbReference type="Pfam" id="PF25183"/>
    </source>
</evidence>
<comment type="subcellular location">
    <subcellularLocation>
        <location evidence="1">Cell outer membrane</location>
    </subcellularLocation>
</comment>
<dbReference type="Gene3D" id="2.40.170.20">
    <property type="entry name" value="TonB-dependent receptor, beta-barrel domain"/>
    <property type="match status" value="1"/>
</dbReference>
<dbReference type="InterPro" id="IPR057601">
    <property type="entry name" value="Oar-like_b-barrel"/>
</dbReference>
<feature type="domain" description="TonB-dependent transporter Oar-like beta-barrel" evidence="4">
    <location>
        <begin position="264"/>
        <end position="1267"/>
    </location>
</feature>
<evidence type="ECO:0000313" key="5">
    <source>
        <dbReference type="EMBL" id="SNT34840.1"/>
    </source>
</evidence>
<gene>
    <name evidence="5" type="ORF">SAMN05421770_10832</name>
</gene>
<dbReference type="InterPro" id="IPR036942">
    <property type="entry name" value="Beta-barrel_TonB_sf"/>
</dbReference>
<accession>A0A239LX26</accession>
<dbReference type="OrthoDB" id="97893at2"/>
<dbReference type="Proteomes" id="UP000198356">
    <property type="component" value="Unassembled WGS sequence"/>
</dbReference>